<evidence type="ECO:0000313" key="2">
    <source>
        <dbReference type="Proteomes" id="UP000077134"/>
    </source>
</evidence>
<dbReference type="Proteomes" id="UP000077134">
    <property type="component" value="Unassembled WGS sequence"/>
</dbReference>
<comment type="caution">
    <text evidence="1">The sequence shown here is derived from an EMBL/GenBank/DDBJ whole genome shotgun (WGS) entry which is preliminary data.</text>
</comment>
<dbReference type="OrthoDB" id="2376882at2"/>
<gene>
    <name evidence="1" type="ORF">PNBC_08205</name>
</gene>
<protein>
    <recommendedName>
        <fullName evidence="3">YolD-like family protein</fullName>
    </recommendedName>
</protein>
<sequence>MSVGKKLEGNGLYESSRMIIPQHKEAILRQAKEEMRRARPILDEQQWETVERAIADSLNEHVTITLQVFGAFENRELKGIVETVNIYRQEIKFNFDDEWEWIKYQNIISAEG</sequence>
<dbReference type="AlphaFoldDB" id="A0A167EJH2"/>
<dbReference type="EMBL" id="LSFN01000007">
    <property type="protein sequence ID" value="OAB75602.1"/>
    <property type="molecule type" value="Genomic_DNA"/>
</dbReference>
<name>A0A167EJH2_9BACL</name>
<dbReference type="Pfam" id="PF08863">
    <property type="entry name" value="YolD"/>
    <property type="match status" value="1"/>
</dbReference>
<keyword evidence="2" id="KW-1185">Reference proteome</keyword>
<proteinExistence type="predicted"/>
<dbReference type="InterPro" id="IPR014962">
    <property type="entry name" value="YolD"/>
</dbReference>
<evidence type="ECO:0000313" key="1">
    <source>
        <dbReference type="EMBL" id="OAB75602.1"/>
    </source>
</evidence>
<evidence type="ECO:0008006" key="3">
    <source>
        <dbReference type="Google" id="ProtNLM"/>
    </source>
</evidence>
<organism evidence="1 2">
    <name type="scientific">Paenibacillus crassostreae</name>
    <dbReference type="NCBI Taxonomy" id="1763538"/>
    <lineage>
        <taxon>Bacteria</taxon>
        <taxon>Bacillati</taxon>
        <taxon>Bacillota</taxon>
        <taxon>Bacilli</taxon>
        <taxon>Bacillales</taxon>
        <taxon>Paenibacillaceae</taxon>
        <taxon>Paenibacillus</taxon>
    </lineage>
</organism>
<reference evidence="1 2" key="1">
    <citation type="submission" date="2016-02" db="EMBL/GenBank/DDBJ databases">
        <title>Paenibacillus sp. LPB0068, isolated from Crassostrea gigas.</title>
        <authorList>
            <person name="Shin S.-K."/>
            <person name="Yi H."/>
        </authorList>
    </citation>
    <scope>NUCLEOTIDE SEQUENCE [LARGE SCALE GENOMIC DNA]</scope>
    <source>
        <strain evidence="1 2">LPB0068</strain>
    </source>
</reference>
<accession>A0A167EJH2</accession>